<evidence type="ECO:0000259" key="1">
    <source>
        <dbReference type="Pfam" id="PF24864"/>
    </source>
</evidence>
<keyword evidence="3" id="KW-1185">Reference proteome</keyword>
<dbReference type="PANTHER" id="PTHR38790">
    <property type="entry name" value="2EXR DOMAIN-CONTAINING PROTEIN-RELATED"/>
    <property type="match status" value="1"/>
</dbReference>
<name>A0A6G1HI43_9PEZI</name>
<organism evidence="2 3">
    <name type="scientific">Trichodelitschia bisporula</name>
    <dbReference type="NCBI Taxonomy" id="703511"/>
    <lineage>
        <taxon>Eukaryota</taxon>
        <taxon>Fungi</taxon>
        <taxon>Dikarya</taxon>
        <taxon>Ascomycota</taxon>
        <taxon>Pezizomycotina</taxon>
        <taxon>Dothideomycetes</taxon>
        <taxon>Dothideomycetes incertae sedis</taxon>
        <taxon>Phaeotrichales</taxon>
        <taxon>Phaeotrichaceae</taxon>
        <taxon>Trichodelitschia</taxon>
    </lineage>
</organism>
<gene>
    <name evidence="2" type="ORF">EJ06DRAFT_560571</name>
</gene>
<dbReference type="EMBL" id="ML996713">
    <property type="protein sequence ID" value="KAF2395564.1"/>
    <property type="molecule type" value="Genomic_DNA"/>
</dbReference>
<dbReference type="Proteomes" id="UP000799640">
    <property type="component" value="Unassembled WGS sequence"/>
</dbReference>
<sequence>MSIPTFPFLRLPGELRNKVYDAHFGSITIGICLDGGPRHGLDAHGYQKWDETPYLNSSLYTLFARQNRNCLALLRTSKQIYQETKDYWAGRVLFDIPLTEDFLDFMHARPQELVRQIRHVRTAGFDTKLWWEREGAPDWPSGSSIAEKIRYHPAYLLKFLPPMTLDTLTVVDEGHFERLADWLVSPDTWKELRFYNRTIQPWLKFWLRWLEEDLNVVHPGASITMVDDGDLHMGELSFLPVTTMSNQHAPWMILLESASKKTSQSGQKDDDPWAVWEGQLDYGSYAVIVKLPREAHTAGKRIDRPFPFPEDDVRCWAEGMTWARLRLELFHHEPDEDYRDYCTERLEYVRQLCGNTNPDTYDPSDPRRWYFRAGRR</sequence>
<dbReference type="OrthoDB" id="72726at2759"/>
<reference evidence="2" key="1">
    <citation type="journal article" date="2020" name="Stud. Mycol.">
        <title>101 Dothideomycetes genomes: a test case for predicting lifestyles and emergence of pathogens.</title>
        <authorList>
            <person name="Haridas S."/>
            <person name="Albert R."/>
            <person name="Binder M."/>
            <person name="Bloem J."/>
            <person name="Labutti K."/>
            <person name="Salamov A."/>
            <person name="Andreopoulos B."/>
            <person name="Baker S."/>
            <person name="Barry K."/>
            <person name="Bills G."/>
            <person name="Bluhm B."/>
            <person name="Cannon C."/>
            <person name="Castanera R."/>
            <person name="Culley D."/>
            <person name="Daum C."/>
            <person name="Ezra D."/>
            <person name="Gonzalez J."/>
            <person name="Henrissat B."/>
            <person name="Kuo A."/>
            <person name="Liang C."/>
            <person name="Lipzen A."/>
            <person name="Lutzoni F."/>
            <person name="Magnuson J."/>
            <person name="Mondo S."/>
            <person name="Nolan M."/>
            <person name="Ohm R."/>
            <person name="Pangilinan J."/>
            <person name="Park H.-J."/>
            <person name="Ramirez L."/>
            <person name="Alfaro M."/>
            <person name="Sun H."/>
            <person name="Tritt A."/>
            <person name="Yoshinaga Y."/>
            <person name="Zwiers L.-H."/>
            <person name="Turgeon B."/>
            <person name="Goodwin S."/>
            <person name="Spatafora J."/>
            <person name="Crous P."/>
            <person name="Grigoriev I."/>
        </authorList>
    </citation>
    <scope>NUCLEOTIDE SEQUENCE</scope>
    <source>
        <strain evidence="2">CBS 262.69</strain>
    </source>
</reference>
<feature type="domain" description="DUF7730" evidence="1">
    <location>
        <begin position="8"/>
        <end position="121"/>
    </location>
</feature>
<evidence type="ECO:0000313" key="2">
    <source>
        <dbReference type="EMBL" id="KAF2395564.1"/>
    </source>
</evidence>
<proteinExistence type="predicted"/>
<dbReference type="Pfam" id="PF24864">
    <property type="entry name" value="DUF7730"/>
    <property type="match status" value="1"/>
</dbReference>
<evidence type="ECO:0000313" key="3">
    <source>
        <dbReference type="Proteomes" id="UP000799640"/>
    </source>
</evidence>
<protein>
    <recommendedName>
        <fullName evidence="1">DUF7730 domain-containing protein</fullName>
    </recommendedName>
</protein>
<dbReference type="AlphaFoldDB" id="A0A6G1HI43"/>
<dbReference type="InterPro" id="IPR056632">
    <property type="entry name" value="DUF7730"/>
</dbReference>
<accession>A0A6G1HI43</accession>